<dbReference type="Pfam" id="PF00296">
    <property type="entry name" value="Bac_luciferase"/>
    <property type="match status" value="1"/>
</dbReference>
<accession>A0ABS4W0P4</accession>
<dbReference type="InterPro" id="IPR011251">
    <property type="entry name" value="Luciferase-like_dom"/>
</dbReference>
<dbReference type="Proteomes" id="UP001519295">
    <property type="component" value="Unassembled WGS sequence"/>
</dbReference>
<proteinExistence type="predicted"/>
<evidence type="ECO:0000259" key="1">
    <source>
        <dbReference type="Pfam" id="PF00296"/>
    </source>
</evidence>
<dbReference type="Gene3D" id="3.20.20.30">
    <property type="entry name" value="Luciferase-like domain"/>
    <property type="match status" value="1"/>
</dbReference>
<feature type="domain" description="Luciferase-like" evidence="1">
    <location>
        <begin position="11"/>
        <end position="305"/>
    </location>
</feature>
<dbReference type="NCBIfam" id="TIGR03617">
    <property type="entry name" value="F420_MSMEG_2256"/>
    <property type="match status" value="1"/>
</dbReference>
<dbReference type="InterPro" id="IPR050564">
    <property type="entry name" value="F420-G6PD/mer"/>
</dbReference>
<dbReference type="InterPro" id="IPR019919">
    <property type="entry name" value="Lucif-like_OxRdtase_MSMEG_2256"/>
</dbReference>
<dbReference type="RefSeq" id="WP_210032284.1">
    <property type="nucleotide sequence ID" value="NZ_JAGINU010000001.1"/>
</dbReference>
<comment type="caution">
    <text evidence="2">The sequence shown here is derived from an EMBL/GenBank/DDBJ whole genome shotgun (WGS) entry which is preliminary data.</text>
</comment>
<gene>
    <name evidence="2" type="ORF">JOF36_005473</name>
</gene>
<evidence type="ECO:0000313" key="3">
    <source>
        <dbReference type="Proteomes" id="UP001519295"/>
    </source>
</evidence>
<reference evidence="2 3" key="1">
    <citation type="submission" date="2021-03" db="EMBL/GenBank/DDBJ databases">
        <title>Sequencing the genomes of 1000 actinobacteria strains.</title>
        <authorList>
            <person name="Klenk H.-P."/>
        </authorList>
    </citation>
    <scope>NUCLEOTIDE SEQUENCE [LARGE SCALE GENOMIC DNA]</scope>
    <source>
        <strain evidence="2 3">DSM 45256</strain>
    </source>
</reference>
<dbReference type="SUPFAM" id="SSF51679">
    <property type="entry name" value="Bacterial luciferase-like"/>
    <property type="match status" value="1"/>
</dbReference>
<keyword evidence="3" id="KW-1185">Reference proteome</keyword>
<evidence type="ECO:0000313" key="2">
    <source>
        <dbReference type="EMBL" id="MBP2369777.1"/>
    </source>
</evidence>
<dbReference type="InterPro" id="IPR036661">
    <property type="entry name" value="Luciferase-like_sf"/>
</dbReference>
<dbReference type="PANTHER" id="PTHR43244:SF2">
    <property type="entry name" value="CONSERVED HYPOTHETICAL ALANINE AND PROLINE-RICH PROTEIN"/>
    <property type="match status" value="1"/>
</dbReference>
<dbReference type="PANTHER" id="PTHR43244">
    <property type="match status" value="1"/>
</dbReference>
<dbReference type="EMBL" id="JAGINU010000001">
    <property type="protein sequence ID" value="MBP2369777.1"/>
    <property type="molecule type" value="Genomic_DNA"/>
</dbReference>
<protein>
    <submittedName>
        <fullName evidence="2">F420-dependent oxidoreductase</fullName>
    </submittedName>
</protein>
<sequence length="341" mass="36935">MELDVVLPPGGPRDAGREAERAERAGFDAVWASEVRHDPFLTLTLAAAATERVGLGTAIAVAFARNPMSTAVLANDLQALSGGRFVLGLGTQVRAHVTRRFSMPWSRPAARMREYVLALRAIWACWHEDRPLEFVGEFSSHTLMTPMFVPEPHSHGSPPVLLAGVGESMTEVAGEVADGFLCHGFTTERYLREVTLPALRRGRARAGTTLPEPAVVGAPMVVTGRTEEELAAAALRVRAQIAFYASTPAYHPVLELHGWGALGEELHGLSRAGRWVEMTERIDDDVLGEFAIVGDPVSAGRELRRRYGDVLTRVSLYQGEDTDPAVLAELATAVRTTEVPA</sequence>
<dbReference type="CDD" id="cd01097">
    <property type="entry name" value="Tetrahydromethanopterin_reductase"/>
    <property type="match status" value="1"/>
</dbReference>
<organism evidence="2 3">
    <name type="scientific">Pseudonocardia parietis</name>
    <dbReference type="NCBI Taxonomy" id="570936"/>
    <lineage>
        <taxon>Bacteria</taxon>
        <taxon>Bacillati</taxon>
        <taxon>Actinomycetota</taxon>
        <taxon>Actinomycetes</taxon>
        <taxon>Pseudonocardiales</taxon>
        <taxon>Pseudonocardiaceae</taxon>
        <taxon>Pseudonocardia</taxon>
    </lineage>
</organism>
<name>A0ABS4W0P4_9PSEU</name>